<evidence type="ECO:0000256" key="1">
    <source>
        <dbReference type="ARBA" id="ARBA00011073"/>
    </source>
</evidence>
<dbReference type="InterPro" id="IPR000209">
    <property type="entry name" value="Peptidase_S8/S53_dom"/>
</dbReference>
<dbReference type="GeneID" id="96084999"/>
<dbReference type="SUPFAM" id="SSF52025">
    <property type="entry name" value="PA domain"/>
    <property type="match status" value="1"/>
</dbReference>
<proteinExistence type="inferred from homology"/>
<sequence length="881" mass="93082">MVHWSCFLPILGSAFSLTAAVSPQESTGQLVPGAYIVELADSYDSASFYNALRVDEVGVEHRMDLSYKLFNGISFQLQNVSNADSAAAKIAKMDIVKQMWPVSTQPRPRDEVVWKGQDKNSAQSALRKRQEGGNTNDAYSPHVMTQVDRLRAEGFTGRGTRIAVIDSGADYLHPALGGGFGEGFLISYGADLVGDNYDGTNTPVPDNDPLDECEGHGTHIAGIVAAQANPMGFTGAAPDVTLGVYRTYTCGTGQISNDVLIGAFNQAFEAGSDIITCSIGYDSGWTEDPWAVAVSRIVDQGVPCFMSSANEGERGMFFTSAASNGKGVTAVAAIDNTETPQLLMNATYTTGNSSSTSPPESFGWTFGSPSDWGNISLPLWNLNNDPTDPANGCDPYPADTPNLSRFIVLIRRGTCDFAVKATNAVNAGARYIMLYSNVDTVVGVSVEEVDGVSAIGMVPSETGEAWVADLAAGITVTVNITDPDVAPMFIITTPNPATGGFLSTMTPWGPTFEVDVKPQIAAPGGIILSTWPRALGSYAVLSGTSMATPLAAAITALIAEVHGTFNPKEIESVLSATANPNLFNDGTTTFPYLAPVAQQGAGIIQTYEAAYTKTVLSVSSMSFNDTANRVQTTNFTISNTGTEAVTYSIANVIAASGYTLGEGSVFPMTFPNELVTQGAELSFSEEQVTVPASSEIAVRVSISPPALDATRLPVFSGYITLNGTNGDSLSLPYLGVVGSMREATVLDANSTYVTRSDDFDSLPQPANTLFTLPATDSAPNASAVLPEAYTNFALGTPLLDVQILPEDSNNSSSLGSMFGLPATYVPRGQAWWDWNGQLADGSFAPAGSYRFLVRALHIFGDASNDSDHDIHETTSFRIEYA</sequence>
<feature type="domain" description="Peptidase S8/S53" evidence="10">
    <location>
        <begin position="157"/>
        <end position="584"/>
    </location>
</feature>
<feature type="active site" description="Charge relay system" evidence="7">
    <location>
        <position position="545"/>
    </location>
</feature>
<feature type="active site" description="Charge relay system" evidence="7">
    <location>
        <position position="166"/>
    </location>
</feature>
<dbReference type="PRINTS" id="PR00723">
    <property type="entry name" value="SUBTILISIN"/>
</dbReference>
<dbReference type="InterPro" id="IPR034187">
    <property type="entry name" value="Peptidases_S8_5"/>
</dbReference>
<feature type="region of interest" description="Disordered" evidence="8">
    <location>
        <begin position="107"/>
        <end position="140"/>
    </location>
</feature>
<feature type="domain" description="C5a peptidase/Subtilisin-like protease SBT2-like Fn3-like" evidence="12">
    <location>
        <begin position="622"/>
        <end position="734"/>
    </location>
</feature>
<evidence type="ECO:0000259" key="12">
    <source>
        <dbReference type="Pfam" id="PF06280"/>
    </source>
</evidence>
<evidence type="ECO:0000256" key="9">
    <source>
        <dbReference type="SAM" id="SignalP"/>
    </source>
</evidence>
<dbReference type="Gene3D" id="3.50.30.30">
    <property type="match status" value="1"/>
</dbReference>
<evidence type="ECO:0000313" key="13">
    <source>
        <dbReference type="EMBL" id="KAL1798071.1"/>
    </source>
</evidence>
<evidence type="ECO:0008006" key="15">
    <source>
        <dbReference type="Google" id="ProtNLM"/>
    </source>
</evidence>
<dbReference type="Gene3D" id="3.40.50.200">
    <property type="entry name" value="Peptidase S8/S53 domain"/>
    <property type="match status" value="2"/>
</dbReference>
<feature type="domain" description="PA" evidence="11">
    <location>
        <begin position="389"/>
        <end position="464"/>
    </location>
</feature>
<dbReference type="PROSITE" id="PS00138">
    <property type="entry name" value="SUBTILASE_SER"/>
    <property type="match status" value="1"/>
</dbReference>
<dbReference type="Proteomes" id="UP001578633">
    <property type="component" value="Chromosome 3"/>
</dbReference>
<dbReference type="PROSITE" id="PS00137">
    <property type="entry name" value="SUBTILASE_HIS"/>
    <property type="match status" value="1"/>
</dbReference>
<evidence type="ECO:0000259" key="11">
    <source>
        <dbReference type="Pfam" id="PF02225"/>
    </source>
</evidence>
<evidence type="ECO:0000259" key="10">
    <source>
        <dbReference type="Pfam" id="PF00082"/>
    </source>
</evidence>
<keyword evidence="2" id="KW-0964">Secreted</keyword>
<dbReference type="CDD" id="cd02124">
    <property type="entry name" value="PA_PoS1_like"/>
    <property type="match status" value="1"/>
</dbReference>
<gene>
    <name evidence="13" type="ORF">ACET3X_004677</name>
</gene>
<evidence type="ECO:0000313" key="14">
    <source>
        <dbReference type="Proteomes" id="UP001578633"/>
    </source>
</evidence>
<evidence type="ECO:0000256" key="4">
    <source>
        <dbReference type="ARBA" id="ARBA00022729"/>
    </source>
</evidence>
<feature type="active site" description="Charge relay system" evidence="7">
    <location>
        <position position="216"/>
    </location>
</feature>
<keyword evidence="2" id="KW-0134">Cell wall</keyword>
<feature type="compositionally biased region" description="Basic and acidic residues" evidence="8">
    <location>
        <begin position="107"/>
        <end position="118"/>
    </location>
</feature>
<dbReference type="InterPro" id="IPR010435">
    <property type="entry name" value="C5a/SBT2-like_Fn3"/>
</dbReference>
<evidence type="ECO:0000256" key="5">
    <source>
        <dbReference type="ARBA" id="ARBA00022801"/>
    </source>
</evidence>
<dbReference type="InterPro" id="IPR036852">
    <property type="entry name" value="Peptidase_S8/S53_dom_sf"/>
</dbReference>
<comment type="similarity">
    <text evidence="1 7">Belongs to the peptidase S8 family.</text>
</comment>
<keyword evidence="6 7" id="KW-0720">Serine protease</keyword>
<comment type="caution">
    <text evidence="13">The sequence shown here is derived from an EMBL/GenBank/DDBJ whole genome shotgun (WGS) entry which is preliminary data.</text>
</comment>
<keyword evidence="5 7" id="KW-0378">Hydrolase</keyword>
<accession>A0ABR3UNM1</accession>
<dbReference type="Pfam" id="PF02225">
    <property type="entry name" value="PA"/>
    <property type="match status" value="1"/>
</dbReference>
<feature type="signal peptide" evidence="9">
    <location>
        <begin position="1"/>
        <end position="20"/>
    </location>
</feature>
<dbReference type="PANTHER" id="PTHR43806">
    <property type="entry name" value="PEPTIDASE S8"/>
    <property type="match status" value="1"/>
</dbReference>
<dbReference type="CDD" id="cd07489">
    <property type="entry name" value="Peptidases_S8_5"/>
    <property type="match status" value="1"/>
</dbReference>
<dbReference type="Pfam" id="PF06280">
    <property type="entry name" value="fn3_5"/>
    <property type="match status" value="1"/>
</dbReference>
<evidence type="ECO:0000256" key="6">
    <source>
        <dbReference type="ARBA" id="ARBA00022825"/>
    </source>
</evidence>
<name>A0ABR3UNM1_9PLEO</name>
<organism evidence="13 14">
    <name type="scientific">Alternaria dauci</name>
    <dbReference type="NCBI Taxonomy" id="48095"/>
    <lineage>
        <taxon>Eukaryota</taxon>
        <taxon>Fungi</taxon>
        <taxon>Dikarya</taxon>
        <taxon>Ascomycota</taxon>
        <taxon>Pezizomycotina</taxon>
        <taxon>Dothideomycetes</taxon>
        <taxon>Pleosporomycetidae</taxon>
        <taxon>Pleosporales</taxon>
        <taxon>Pleosporineae</taxon>
        <taxon>Pleosporaceae</taxon>
        <taxon>Alternaria</taxon>
        <taxon>Alternaria sect. Porri</taxon>
    </lineage>
</organism>
<dbReference type="PANTHER" id="PTHR43806:SF66">
    <property type="entry name" value="SERIN ENDOPEPTIDASE"/>
    <property type="match status" value="1"/>
</dbReference>
<reference evidence="13 14" key="1">
    <citation type="submission" date="2024-09" db="EMBL/GenBank/DDBJ databases">
        <title>T2T genomes of carrot and Alternaria dauci and their utility for understanding host-pathogen interaction during carrot leaf blight disease.</title>
        <authorList>
            <person name="Liu W."/>
            <person name="Xu S."/>
            <person name="Ou C."/>
            <person name="Liu X."/>
            <person name="Zhuang F."/>
            <person name="Deng X.W."/>
        </authorList>
    </citation>
    <scope>NUCLEOTIDE SEQUENCE [LARGE SCALE GENOMIC DNA]</scope>
    <source>
        <strain evidence="13 14">A2016</strain>
    </source>
</reference>
<dbReference type="InterPro" id="IPR046450">
    <property type="entry name" value="PA_dom_sf"/>
</dbReference>
<dbReference type="InterPro" id="IPR050131">
    <property type="entry name" value="Peptidase_S8_subtilisin-like"/>
</dbReference>
<evidence type="ECO:0000256" key="3">
    <source>
        <dbReference type="ARBA" id="ARBA00022670"/>
    </source>
</evidence>
<keyword evidence="4 9" id="KW-0732">Signal</keyword>
<dbReference type="EMBL" id="JBHGVX010000003">
    <property type="protein sequence ID" value="KAL1798071.1"/>
    <property type="molecule type" value="Genomic_DNA"/>
</dbReference>
<dbReference type="InterPro" id="IPR023828">
    <property type="entry name" value="Peptidase_S8_Ser-AS"/>
</dbReference>
<evidence type="ECO:0000256" key="8">
    <source>
        <dbReference type="SAM" id="MobiDB-lite"/>
    </source>
</evidence>
<dbReference type="InterPro" id="IPR003137">
    <property type="entry name" value="PA_domain"/>
</dbReference>
<feature type="chain" id="PRO_5045791561" description="Minor extracellular protease vpr" evidence="9">
    <location>
        <begin position="21"/>
        <end position="881"/>
    </location>
</feature>
<dbReference type="InterPro" id="IPR015500">
    <property type="entry name" value="Peptidase_S8_subtilisin-rel"/>
</dbReference>
<dbReference type="InterPro" id="IPR022398">
    <property type="entry name" value="Peptidase_S8_His-AS"/>
</dbReference>
<keyword evidence="3 7" id="KW-0645">Protease</keyword>
<protein>
    <recommendedName>
        <fullName evidence="15">Minor extracellular protease vpr</fullName>
    </recommendedName>
</protein>
<dbReference type="SUPFAM" id="SSF52743">
    <property type="entry name" value="Subtilisin-like"/>
    <property type="match status" value="1"/>
</dbReference>
<dbReference type="Gene3D" id="2.60.40.1710">
    <property type="entry name" value="Subtilisin-like superfamily"/>
    <property type="match status" value="1"/>
</dbReference>
<evidence type="ECO:0000256" key="2">
    <source>
        <dbReference type="ARBA" id="ARBA00022512"/>
    </source>
</evidence>
<keyword evidence="14" id="KW-1185">Reference proteome</keyword>
<dbReference type="Pfam" id="PF00082">
    <property type="entry name" value="Peptidase_S8"/>
    <property type="match status" value="1"/>
</dbReference>
<dbReference type="RefSeq" id="XP_069308655.1">
    <property type="nucleotide sequence ID" value="XM_069450907.1"/>
</dbReference>
<evidence type="ECO:0000256" key="7">
    <source>
        <dbReference type="PROSITE-ProRule" id="PRU01240"/>
    </source>
</evidence>
<dbReference type="PROSITE" id="PS51892">
    <property type="entry name" value="SUBTILASE"/>
    <property type="match status" value="1"/>
</dbReference>